<dbReference type="STRING" id="1428644.BIV57_08930"/>
<dbReference type="OrthoDB" id="3872037at2"/>
<keyword evidence="2" id="KW-1185">Reference proteome</keyword>
<gene>
    <name evidence="1" type="ORF">BIV57_08930</name>
</gene>
<evidence type="ECO:0000313" key="1">
    <source>
        <dbReference type="EMBL" id="OIV37697.1"/>
    </source>
</evidence>
<evidence type="ECO:0008006" key="3">
    <source>
        <dbReference type="Google" id="ProtNLM"/>
    </source>
</evidence>
<organism evidence="1 2">
    <name type="scientific">Mangrovactinospora gilvigrisea</name>
    <dbReference type="NCBI Taxonomy" id="1428644"/>
    <lineage>
        <taxon>Bacteria</taxon>
        <taxon>Bacillati</taxon>
        <taxon>Actinomycetota</taxon>
        <taxon>Actinomycetes</taxon>
        <taxon>Kitasatosporales</taxon>
        <taxon>Streptomycetaceae</taxon>
        <taxon>Mangrovactinospora</taxon>
    </lineage>
</organism>
<dbReference type="RefSeq" id="WP_071656198.1">
    <property type="nucleotide sequence ID" value="NZ_MLCF01000043.1"/>
</dbReference>
<dbReference type="EMBL" id="MLCF01000043">
    <property type="protein sequence ID" value="OIV37697.1"/>
    <property type="molecule type" value="Genomic_DNA"/>
</dbReference>
<proteinExistence type="predicted"/>
<name>A0A1J7BW52_9ACTN</name>
<dbReference type="InterPro" id="IPR029756">
    <property type="entry name" value="MTH1187/YkoF-like"/>
</dbReference>
<reference evidence="1 2" key="1">
    <citation type="submission" date="2016-10" db="EMBL/GenBank/DDBJ databases">
        <title>Genome sequence of Streptomyces gilvigriseus MUSC 26.</title>
        <authorList>
            <person name="Lee L.-H."/>
            <person name="Ser H.-L."/>
        </authorList>
    </citation>
    <scope>NUCLEOTIDE SEQUENCE [LARGE SCALE GENOMIC DNA]</scope>
    <source>
        <strain evidence="1 2">MUSC 26</strain>
    </source>
</reference>
<protein>
    <recommendedName>
        <fullName evidence="3">Thiamine-binding protein domain-containing protein</fullName>
    </recommendedName>
</protein>
<comment type="caution">
    <text evidence="1">The sequence shown here is derived from an EMBL/GenBank/DDBJ whole genome shotgun (WGS) entry which is preliminary data.</text>
</comment>
<dbReference type="AlphaFoldDB" id="A0A1J7BW52"/>
<dbReference type="SUPFAM" id="SSF89957">
    <property type="entry name" value="MTH1187/YkoF-like"/>
    <property type="match status" value="1"/>
</dbReference>
<accession>A0A1J7BW52</accession>
<sequence>MRLKVEFSTEPFDMDGPPDHALAAREVVAGLEKVDIGPFGNTAEGPDGAVLDAVAALYRRALAAGADRVTVQLTVVPDAGSADGGARA</sequence>
<evidence type="ECO:0000313" key="2">
    <source>
        <dbReference type="Proteomes" id="UP000243342"/>
    </source>
</evidence>
<dbReference type="Proteomes" id="UP000243342">
    <property type="component" value="Unassembled WGS sequence"/>
</dbReference>